<keyword evidence="7 19" id="KW-0679">Respiratory chain</keyword>
<evidence type="ECO:0000256" key="12">
    <source>
        <dbReference type="ARBA" id="ARBA00022989"/>
    </source>
</evidence>
<evidence type="ECO:0000256" key="18">
    <source>
        <dbReference type="PIRSR" id="PIRSR038885-2"/>
    </source>
</evidence>
<dbReference type="InterPro" id="IPR005797">
    <property type="entry name" value="Cyt_b/b6_N"/>
</dbReference>
<comment type="similarity">
    <text evidence="19">Belongs to the cytochrome b family.</text>
</comment>
<dbReference type="CDD" id="cd00290">
    <property type="entry name" value="cytochrome_b_C"/>
    <property type="match status" value="1"/>
</dbReference>
<evidence type="ECO:0000256" key="2">
    <source>
        <dbReference type="ARBA" id="ARBA00004448"/>
    </source>
</evidence>
<comment type="cofactor">
    <cofactor evidence="18">
        <name>heme</name>
        <dbReference type="ChEBI" id="CHEBI:30413"/>
    </cofactor>
    <text evidence="18">Binds 2 heme groups non-covalently.</text>
</comment>
<name>A0A6B9U2B6_9HYME</name>
<comment type="subcellular location">
    <subcellularLocation>
        <location evidence="2">Mitochondrion inner membrane</location>
        <topology evidence="2">Multi-pass membrane protein</topology>
    </subcellularLocation>
</comment>
<dbReference type="EMBL" id="MN599978">
    <property type="protein sequence ID" value="QHN56492.1"/>
    <property type="molecule type" value="Genomic_DNA"/>
</dbReference>
<evidence type="ECO:0000313" key="22">
    <source>
        <dbReference type="EMBL" id="QHN56492.1"/>
    </source>
</evidence>
<evidence type="ECO:0000256" key="7">
    <source>
        <dbReference type="ARBA" id="ARBA00022660"/>
    </source>
</evidence>
<evidence type="ECO:0000256" key="1">
    <source>
        <dbReference type="ARBA" id="ARBA00002566"/>
    </source>
</evidence>
<keyword evidence="13 18" id="KW-0408">Iron</keyword>
<dbReference type="GO" id="GO:0045275">
    <property type="term" value="C:respiratory chain complex III"/>
    <property type="evidence" value="ECO:0007669"/>
    <property type="project" value="InterPro"/>
</dbReference>
<dbReference type="InterPro" id="IPR016174">
    <property type="entry name" value="Di-haem_cyt_TM"/>
</dbReference>
<keyword evidence="14" id="KW-0830">Ubiquinone</keyword>
<evidence type="ECO:0000259" key="20">
    <source>
        <dbReference type="PROSITE" id="PS51002"/>
    </source>
</evidence>
<dbReference type="InterPro" id="IPR030689">
    <property type="entry name" value="Cytochrome_b"/>
</dbReference>
<dbReference type="Pfam" id="PF00033">
    <property type="entry name" value="Cytochrome_B"/>
    <property type="match status" value="1"/>
</dbReference>
<evidence type="ECO:0000256" key="14">
    <source>
        <dbReference type="ARBA" id="ARBA00023075"/>
    </source>
</evidence>
<feature type="domain" description="Cytochrome b/b6 C-terminal region profile" evidence="21">
    <location>
        <begin position="211"/>
        <end position="378"/>
    </location>
</feature>
<keyword evidence="11 19" id="KW-0249">Electron transport</keyword>
<dbReference type="GO" id="GO:0008121">
    <property type="term" value="F:quinol-cytochrome-c reductase activity"/>
    <property type="evidence" value="ECO:0007669"/>
    <property type="project" value="InterPro"/>
</dbReference>
<dbReference type="GO" id="GO:0046872">
    <property type="term" value="F:metal ion binding"/>
    <property type="evidence" value="ECO:0007669"/>
    <property type="project" value="UniProtKB-UniRule"/>
</dbReference>
<feature type="transmembrane region" description="Helical" evidence="19">
    <location>
        <begin position="141"/>
        <end position="162"/>
    </location>
</feature>
<feature type="transmembrane region" description="Helical" evidence="19">
    <location>
        <begin position="182"/>
        <end position="201"/>
    </location>
</feature>
<comment type="subunit">
    <text evidence="3">The main subunits of complex b-c1 are: cytochrome b, cytochrome c1 and the Rieske protein.</text>
</comment>
<keyword evidence="10" id="KW-0999">Mitochondrion inner membrane</keyword>
<comment type="cofactor">
    <cofactor evidence="19">
        <name>heme b</name>
        <dbReference type="ChEBI" id="CHEBI:60344"/>
    </cofactor>
    <text evidence="19">Binds 2 heme groups non-covalently.</text>
</comment>
<feature type="domain" description="Cytochrome b/b6 N-terminal region profile" evidence="20">
    <location>
        <begin position="1"/>
        <end position="210"/>
    </location>
</feature>
<feature type="transmembrane region" description="Helical" evidence="19">
    <location>
        <begin position="289"/>
        <end position="308"/>
    </location>
</feature>
<protein>
    <recommendedName>
        <fullName evidence="4 19">Cytochrome b</fullName>
    </recommendedName>
</protein>
<evidence type="ECO:0000256" key="8">
    <source>
        <dbReference type="ARBA" id="ARBA00022692"/>
    </source>
</evidence>
<feature type="binding site" description="axial binding residue" evidence="18">
    <location>
        <position position="98"/>
    </location>
    <ligand>
        <name>heme b</name>
        <dbReference type="ChEBI" id="CHEBI:60344"/>
        <label>b566</label>
    </ligand>
    <ligandPart>
        <name>Fe</name>
        <dbReference type="ChEBI" id="CHEBI:18248"/>
    </ligandPart>
</feature>
<sequence>MNKSIMKKNNILKIFNSSLINLPTPININIWWNFGSLLGLCLMIQILTGLFLSMHYCANVNLAFQSLIHIIQDVNYGWEYRLMHMNGASFFFMCMYMHIGRGIYYSSYKFKKTWFMGILIFLTTMGTAFMGYVLPWGQMSFWGATVITNLISTIPFIGQMIVEWVWGGFSVSNPTLNRFFSLHFILPFLILMMVIFHLIFIHETSSNNPLGSNSKLYMINFHNYFTLKDFVGFIMLIFLLKFMNLQFPFLLSDPENFILANSLITPIHIQPEWYFLFAYTILRSIPNKLGGVISLLFSILILSLMPFLMNNNFFTMKFFFLNQILFWCYFNNVILLTWLGSQPVEAPFILISQILTITYFSFYFINALIFWIIYKIIF</sequence>
<dbReference type="InterPro" id="IPR005798">
    <property type="entry name" value="Cyt_b/b6_C"/>
</dbReference>
<evidence type="ECO:0000256" key="10">
    <source>
        <dbReference type="ARBA" id="ARBA00022792"/>
    </source>
</evidence>
<feature type="binding site" description="axial binding residue" evidence="18">
    <location>
        <position position="197"/>
    </location>
    <ligand>
        <name>heme b</name>
        <dbReference type="ChEBI" id="CHEBI:60344"/>
        <label>b566</label>
    </ligand>
    <ligandPart>
        <name>Fe</name>
        <dbReference type="ChEBI" id="CHEBI:18248"/>
    </ligandPart>
</feature>
<evidence type="ECO:0000256" key="6">
    <source>
        <dbReference type="ARBA" id="ARBA00022617"/>
    </source>
</evidence>
<evidence type="ECO:0000256" key="13">
    <source>
        <dbReference type="ARBA" id="ARBA00023004"/>
    </source>
</evidence>
<keyword evidence="12 19" id="KW-1133">Transmembrane helix</keyword>
<evidence type="ECO:0000256" key="9">
    <source>
        <dbReference type="ARBA" id="ARBA00022723"/>
    </source>
</evidence>
<keyword evidence="6 18" id="KW-0349">Heme</keyword>
<feature type="transmembrane region" description="Helical" evidence="19">
    <location>
        <begin position="90"/>
        <end position="108"/>
    </location>
</feature>
<dbReference type="PIRSF" id="PIRSF038885">
    <property type="entry name" value="COB"/>
    <property type="match status" value="1"/>
</dbReference>
<keyword evidence="16 19" id="KW-0472">Membrane</keyword>
<feature type="transmembrane region" description="Helical" evidence="19">
    <location>
        <begin position="30"/>
        <end position="52"/>
    </location>
</feature>
<keyword evidence="5 19" id="KW-0813">Transport</keyword>
<organism evidence="22">
    <name type="scientific">Diadegma fenestrale</name>
    <dbReference type="NCBI Taxonomy" id="310001"/>
    <lineage>
        <taxon>Eukaryota</taxon>
        <taxon>Metazoa</taxon>
        <taxon>Ecdysozoa</taxon>
        <taxon>Arthropoda</taxon>
        <taxon>Hexapoda</taxon>
        <taxon>Insecta</taxon>
        <taxon>Pterygota</taxon>
        <taxon>Neoptera</taxon>
        <taxon>Endopterygota</taxon>
        <taxon>Hymenoptera</taxon>
        <taxon>Apocrita</taxon>
        <taxon>Ichneumonoidea</taxon>
        <taxon>Ichneumonidae</taxon>
        <taxon>Campopleginae</taxon>
        <taxon>Dusona group</taxon>
        <taxon>Diadegma</taxon>
    </lineage>
</organism>
<dbReference type="InterPro" id="IPR048260">
    <property type="entry name" value="Cytochrome_b_C_euk/bac"/>
</dbReference>
<dbReference type="PANTHER" id="PTHR19271:SF16">
    <property type="entry name" value="CYTOCHROME B"/>
    <property type="match status" value="1"/>
</dbReference>
<feature type="transmembrane region" description="Helical" evidence="19">
    <location>
        <begin position="320"/>
        <end position="340"/>
    </location>
</feature>
<evidence type="ECO:0000259" key="21">
    <source>
        <dbReference type="PROSITE" id="PS51003"/>
    </source>
</evidence>
<gene>
    <name evidence="22" type="primary">CYTB</name>
</gene>
<dbReference type="GO" id="GO:0005743">
    <property type="term" value="C:mitochondrial inner membrane"/>
    <property type="evidence" value="ECO:0007669"/>
    <property type="project" value="UniProtKB-SubCell"/>
</dbReference>
<feature type="transmembrane region" description="Helical" evidence="19">
    <location>
        <begin position="346"/>
        <end position="374"/>
    </location>
</feature>
<feature type="binding site" evidence="17">
    <location>
        <position position="202"/>
    </location>
    <ligand>
        <name>a ubiquinone</name>
        <dbReference type="ChEBI" id="CHEBI:16389"/>
    </ligand>
</feature>
<comment type="function">
    <text evidence="1 19">Component of the ubiquinol-cytochrome c reductase complex (complex III or cytochrome b-c1 complex) that is part of the mitochondrial respiratory chain. The b-c1 complex mediates electron transfer from ubiquinol to cytochrome c. Contributes to the generation of a proton gradient across the mitochondrial membrane that is then used for ATP synthesis.</text>
</comment>
<dbReference type="GO" id="GO:0006122">
    <property type="term" value="P:mitochondrial electron transport, ubiquinol to cytochrome c"/>
    <property type="evidence" value="ECO:0007669"/>
    <property type="project" value="TreeGrafter"/>
</dbReference>
<evidence type="ECO:0000256" key="4">
    <source>
        <dbReference type="ARBA" id="ARBA00013531"/>
    </source>
</evidence>
<dbReference type="PROSITE" id="PS51002">
    <property type="entry name" value="CYTB_NTER"/>
    <property type="match status" value="1"/>
</dbReference>
<dbReference type="SUPFAM" id="SSF81342">
    <property type="entry name" value="Transmembrane di-heme cytochromes"/>
    <property type="match status" value="1"/>
</dbReference>
<proteinExistence type="inferred from homology"/>
<feature type="binding site" description="axial binding residue" evidence="18">
    <location>
        <position position="84"/>
    </location>
    <ligand>
        <name>heme b</name>
        <dbReference type="ChEBI" id="CHEBI:60344"/>
        <label>b562</label>
    </ligand>
    <ligandPart>
        <name>Fe</name>
        <dbReference type="ChEBI" id="CHEBI:18248"/>
    </ligandPart>
</feature>
<feature type="transmembrane region" description="Helical" evidence="19">
    <location>
        <begin position="114"/>
        <end position="134"/>
    </location>
</feature>
<keyword evidence="8 19" id="KW-0812">Transmembrane</keyword>
<dbReference type="Gene3D" id="1.20.810.10">
    <property type="entry name" value="Cytochrome Bc1 Complex, Chain C"/>
    <property type="match status" value="1"/>
</dbReference>
<dbReference type="Pfam" id="PF00032">
    <property type="entry name" value="Cytochrom_B_C"/>
    <property type="match status" value="1"/>
</dbReference>
<accession>A0A6B9U2B6</accession>
<evidence type="ECO:0000256" key="19">
    <source>
        <dbReference type="RuleBase" id="RU362117"/>
    </source>
</evidence>
<dbReference type="InterPro" id="IPR027387">
    <property type="entry name" value="Cytb/b6-like_sf"/>
</dbReference>
<evidence type="ECO:0000256" key="17">
    <source>
        <dbReference type="PIRSR" id="PIRSR038885-1"/>
    </source>
</evidence>
<evidence type="ECO:0000256" key="5">
    <source>
        <dbReference type="ARBA" id="ARBA00022448"/>
    </source>
</evidence>
<keyword evidence="15 19" id="KW-0496">Mitochondrion</keyword>
<dbReference type="PANTHER" id="PTHR19271">
    <property type="entry name" value="CYTOCHROME B"/>
    <property type="match status" value="1"/>
</dbReference>
<dbReference type="InterPro" id="IPR048259">
    <property type="entry name" value="Cytochrome_b_N_euk/bac"/>
</dbReference>
<dbReference type="SUPFAM" id="SSF81648">
    <property type="entry name" value="a domain/subunit of cytochrome bc1 complex (Ubiquinol-cytochrome c reductase)"/>
    <property type="match status" value="1"/>
</dbReference>
<dbReference type="AlphaFoldDB" id="A0A6B9U2B6"/>
<keyword evidence="9 18" id="KW-0479">Metal-binding</keyword>
<dbReference type="GO" id="GO:0016491">
    <property type="term" value="F:oxidoreductase activity"/>
    <property type="evidence" value="ECO:0007669"/>
    <property type="project" value="UniProtKB-UniRule"/>
</dbReference>
<evidence type="ECO:0000256" key="11">
    <source>
        <dbReference type="ARBA" id="ARBA00022982"/>
    </source>
</evidence>
<dbReference type="InterPro" id="IPR036150">
    <property type="entry name" value="Cyt_b/b6_C_sf"/>
</dbReference>
<dbReference type="PROSITE" id="PS51003">
    <property type="entry name" value="CYTB_CTER"/>
    <property type="match status" value="1"/>
</dbReference>
<evidence type="ECO:0000256" key="15">
    <source>
        <dbReference type="ARBA" id="ARBA00023128"/>
    </source>
</evidence>
<dbReference type="CDD" id="cd00284">
    <property type="entry name" value="Cytochrome_b_N"/>
    <property type="match status" value="1"/>
</dbReference>
<evidence type="ECO:0000256" key="3">
    <source>
        <dbReference type="ARBA" id="ARBA00011649"/>
    </source>
</evidence>
<geneLocation type="mitochondrion" evidence="22"/>
<evidence type="ECO:0000256" key="16">
    <source>
        <dbReference type="ARBA" id="ARBA00023136"/>
    </source>
</evidence>
<feature type="binding site" description="axial binding residue" evidence="18">
    <location>
        <position position="183"/>
    </location>
    <ligand>
        <name>heme b</name>
        <dbReference type="ChEBI" id="CHEBI:60344"/>
        <label>b562</label>
    </ligand>
    <ligandPart>
        <name>Fe</name>
        <dbReference type="ChEBI" id="CHEBI:18248"/>
    </ligandPart>
</feature>
<feature type="transmembrane region" description="Helical" evidence="19">
    <location>
        <begin position="221"/>
        <end position="243"/>
    </location>
</feature>
<reference evidence="22" key="1">
    <citation type="submission" date="2019-10" db="EMBL/GenBank/DDBJ databases">
        <authorList>
            <person name="Kim J."/>
            <person name="Kwon M."/>
        </authorList>
    </citation>
    <scope>NUCLEOTIDE SEQUENCE</scope>
    <source>
        <strain evidence="22">JeJu</strain>
    </source>
</reference>